<organism evidence="2 3">
    <name type="scientific">Pleuronectes platessa</name>
    <name type="common">European plaice</name>
    <dbReference type="NCBI Taxonomy" id="8262"/>
    <lineage>
        <taxon>Eukaryota</taxon>
        <taxon>Metazoa</taxon>
        <taxon>Chordata</taxon>
        <taxon>Craniata</taxon>
        <taxon>Vertebrata</taxon>
        <taxon>Euteleostomi</taxon>
        <taxon>Actinopterygii</taxon>
        <taxon>Neopterygii</taxon>
        <taxon>Teleostei</taxon>
        <taxon>Neoteleostei</taxon>
        <taxon>Acanthomorphata</taxon>
        <taxon>Carangaria</taxon>
        <taxon>Pleuronectiformes</taxon>
        <taxon>Pleuronectoidei</taxon>
        <taxon>Pleuronectidae</taxon>
        <taxon>Pleuronectes</taxon>
    </lineage>
</organism>
<keyword evidence="3" id="KW-1185">Reference proteome</keyword>
<evidence type="ECO:0000313" key="2">
    <source>
        <dbReference type="EMBL" id="CAB1455776.1"/>
    </source>
</evidence>
<protein>
    <submittedName>
        <fullName evidence="2">Uncharacterized protein</fullName>
    </submittedName>
</protein>
<gene>
    <name evidence="2" type="ORF">PLEPLA_LOCUS43557</name>
</gene>
<feature type="region of interest" description="Disordered" evidence="1">
    <location>
        <begin position="15"/>
        <end position="41"/>
    </location>
</feature>
<sequence>MFVQHGFSCVSGFRGGSRLSPESQQTPDRSRNPPWNQGGNRDVYRRWFSTRLLSSSRRLPQTCSSLRGGNQQVVWIGGEMEEAWRRARARPRWQRQSALSLLCEASAKKTSLLVSVGDGCVWLVSREQLGDLGASATLCGTAARHSGKAAPVKRTADSFPCSCYTAVRDPAH</sequence>
<evidence type="ECO:0000256" key="1">
    <source>
        <dbReference type="SAM" id="MobiDB-lite"/>
    </source>
</evidence>
<name>A0A9N7Z9K5_PLEPL</name>
<feature type="compositionally biased region" description="Polar residues" evidence="1">
    <location>
        <begin position="20"/>
        <end position="39"/>
    </location>
</feature>
<accession>A0A9N7Z9K5</accession>
<comment type="caution">
    <text evidence="2">The sequence shown here is derived from an EMBL/GenBank/DDBJ whole genome shotgun (WGS) entry which is preliminary data.</text>
</comment>
<dbReference type="AlphaFoldDB" id="A0A9N7Z9K5"/>
<reference evidence="2" key="1">
    <citation type="submission" date="2020-03" db="EMBL/GenBank/DDBJ databases">
        <authorList>
            <person name="Weist P."/>
        </authorList>
    </citation>
    <scope>NUCLEOTIDE SEQUENCE</scope>
</reference>
<evidence type="ECO:0000313" key="3">
    <source>
        <dbReference type="Proteomes" id="UP001153269"/>
    </source>
</evidence>
<dbReference type="Proteomes" id="UP001153269">
    <property type="component" value="Unassembled WGS sequence"/>
</dbReference>
<proteinExistence type="predicted"/>
<dbReference type="EMBL" id="CADEAL010004269">
    <property type="protein sequence ID" value="CAB1455776.1"/>
    <property type="molecule type" value="Genomic_DNA"/>
</dbReference>